<keyword evidence="2" id="KW-1185">Reference proteome</keyword>
<dbReference type="EMBL" id="AZRV01000035">
    <property type="protein sequence ID" value="RKO61807.1"/>
    <property type="molecule type" value="Genomic_DNA"/>
</dbReference>
<evidence type="ECO:0000313" key="2">
    <source>
        <dbReference type="Proteomes" id="UP000286235"/>
    </source>
</evidence>
<organism evidence="1 2">
    <name type="scientific">Caldibacillus debilis GB1</name>
    <dbReference type="NCBI Taxonomy" id="1339248"/>
    <lineage>
        <taxon>Bacteria</taxon>
        <taxon>Bacillati</taxon>
        <taxon>Bacillota</taxon>
        <taxon>Bacilli</taxon>
        <taxon>Bacillales</taxon>
        <taxon>Bacillaceae</taxon>
        <taxon>Caldibacillus</taxon>
    </lineage>
</organism>
<dbReference type="AlphaFoldDB" id="A0A420VDP3"/>
<evidence type="ECO:0000313" key="1">
    <source>
        <dbReference type="EMBL" id="RKO61807.1"/>
    </source>
</evidence>
<protein>
    <submittedName>
        <fullName evidence="1">Uncharacterized protein</fullName>
    </submittedName>
</protein>
<comment type="caution">
    <text evidence="1">The sequence shown here is derived from an EMBL/GenBank/DDBJ whole genome shotgun (WGS) entry which is preliminary data.</text>
</comment>
<accession>A0A420VDP3</accession>
<proteinExistence type="predicted"/>
<dbReference type="Proteomes" id="UP000286235">
    <property type="component" value="Unassembled WGS sequence"/>
</dbReference>
<sequence>MEKLTPLAERRTGLRALGFVRTLYVGIPHFYKWG</sequence>
<gene>
    <name evidence="1" type="ORF">Cdeb_01302</name>
</gene>
<reference evidence="1 2" key="1">
    <citation type="submission" date="2013-12" db="EMBL/GenBank/DDBJ databases">
        <title>Genome and proteome characterization of Caldibacillus debilis GB1 derived from a cellulolytic aero-tolerant co-culture.</title>
        <authorList>
            <person name="Wushke S.T."/>
            <person name="Zhang X."/>
            <person name="Fristensky B."/>
            <person name="Wilkins J.A."/>
            <person name="Levin D.B."/>
            <person name="Sparling R."/>
        </authorList>
    </citation>
    <scope>NUCLEOTIDE SEQUENCE [LARGE SCALE GENOMIC DNA]</scope>
    <source>
        <strain evidence="1 2">GB1</strain>
    </source>
</reference>
<name>A0A420VDP3_9BACI</name>